<evidence type="ECO:0000256" key="4">
    <source>
        <dbReference type="ARBA" id="ARBA00022968"/>
    </source>
</evidence>
<dbReference type="PANTHER" id="PTHR23033:SF14">
    <property type="entry name" value="GLYCOPROTEIN-N-ACETYLGALACTOSAMINE 3-BETA-GALACTOSYLTRANSFERASE 1-RELATED"/>
    <property type="match status" value="1"/>
</dbReference>
<dbReference type="RefSeq" id="XP_030768360.1">
    <property type="nucleotide sequence ID" value="XM_030912500.1"/>
</dbReference>
<dbReference type="KEGG" id="soy:115891901"/>
<accession>A0A6J2YZW5</accession>
<evidence type="ECO:0000256" key="7">
    <source>
        <dbReference type="SAM" id="Phobius"/>
    </source>
</evidence>
<evidence type="ECO:0000256" key="1">
    <source>
        <dbReference type="ARBA" id="ARBA00004606"/>
    </source>
</evidence>
<evidence type="ECO:0000313" key="9">
    <source>
        <dbReference type="RefSeq" id="XP_030768360.1"/>
    </source>
</evidence>
<dbReference type="Proteomes" id="UP000504635">
    <property type="component" value="Unplaced"/>
</dbReference>
<name>A0A6J2YZW5_SITOR</name>
<gene>
    <name evidence="9" type="primary">LOC115891901</name>
</gene>
<keyword evidence="5 7" id="KW-1133">Transmembrane helix</keyword>
<keyword evidence="6 7" id="KW-0472">Membrane</keyword>
<keyword evidence="8" id="KW-1185">Reference proteome</keyword>
<keyword evidence="4" id="KW-0735">Signal-anchor</keyword>
<feature type="transmembrane region" description="Helical" evidence="7">
    <location>
        <begin position="6"/>
        <end position="24"/>
    </location>
</feature>
<dbReference type="InParanoid" id="A0A6J2YZW5"/>
<dbReference type="GO" id="GO:0016263">
    <property type="term" value="F:glycoprotein-N-acetylgalactosamine 3-beta-galactosyltransferase activity"/>
    <property type="evidence" value="ECO:0007669"/>
    <property type="project" value="TreeGrafter"/>
</dbReference>
<comment type="subcellular location">
    <subcellularLocation>
        <location evidence="1">Membrane</location>
        <topology evidence="1">Single-pass type II membrane protein</topology>
    </subcellularLocation>
</comment>
<evidence type="ECO:0000256" key="6">
    <source>
        <dbReference type="ARBA" id="ARBA00023136"/>
    </source>
</evidence>
<dbReference type="InterPro" id="IPR026050">
    <property type="entry name" value="C1GALT1/C1GALT1_chp1"/>
</dbReference>
<dbReference type="GO" id="GO:0016020">
    <property type="term" value="C:membrane"/>
    <property type="evidence" value="ECO:0007669"/>
    <property type="project" value="UniProtKB-SubCell"/>
</dbReference>
<evidence type="ECO:0000256" key="5">
    <source>
        <dbReference type="ARBA" id="ARBA00022989"/>
    </source>
</evidence>
<proteinExistence type="inferred from homology"/>
<keyword evidence="3 7" id="KW-0812">Transmembrane</keyword>
<dbReference type="AlphaFoldDB" id="A0A6J2YZW5"/>
<comment type="similarity">
    <text evidence="2">Belongs to the glycosyltransferase 31 family. Beta3-Gal-T subfamily.</text>
</comment>
<dbReference type="Gene3D" id="3.90.550.50">
    <property type="match status" value="1"/>
</dbReference>
<evidence type="ECO:0000256" key="3">
    <source>
        <dbReference type="ARBA" id="ARBA00022692"/>
    </source>
</evidence>
<sequence>MVHFYTKLNFIIGIALGVLLAVYFQQFKINGGQKSRKNDFLYQKWFKKEKLSRTKIAWDGLRYSNKSYYLESEYLYNKVTILCIIFVKHQKYLEAAKNTWIKGCNTIKPIVTETQNKIMPRKQSKDKSSWALLCNVLKSREISTFHWVLIVRDTTFVIMENLRLLLAPLNSKKEHYFGHVAKFWGVNYNTGDAGYVLSDGALASFQKSIGNEKCLENSYWNREDYYLGKYLKSLNITPINVIDEESLSMFHPYSWYHAFFPGEGYFKNSAYPYNCCSKKSISFQAVEGEKMYTYNYLLYKLQIFSTGTKGNVKRNVSEIEDKKVWKKFLKERSIIDENISSDDYYKLWENLIHDPNSFAQNMKKENLFD</sequence>
<reference evidence="9" key="1">
    <citation type="submission" date="2025-08" db="UniProtKB">
        <authorList>
            <consortium name="RefSeq"/>
        </authorList>
    </citation>
    <scope>IDENTIFICATION</scope>
    <source>
        <tissue evidence="9">Gonads</tissue>
    </source>
</reference>
<organism evidence="8 9">
    <name type="scientific">Sitophilus oryzae</name>
    <name type="common">Rice weevil</name>
    <name type="synonym">Curculio oryzae</name>
    <dbReference type="NCBI Taxonomy" id="7048"/>
    <lineage>
        <taxon>Eukaryota</taxon>
        <taxon>Metazoa</taxon>
        <taxon>Ecdysozoa</taxon>
        <taxon>Arthropoda</taxon>
        <taxon>Hexapoda</taxon>
        <taxon>Insecta</taxon>
        <taxon>Pterygota</taxon>
        <taxon>Neoptera</taxon>
        <taxon>Endopterygota</taxon>
        <taxon>Coleoptera</taxon>
        <taxon>Polyphaga</taxon>
        <taxon>Cucujiformia</taxon>
        <taxon>Curculionidae</taxon>
        <taxon>Dryophthorinae</taxon>
        <taxon>Sitophilus</taxon>
    </lineage>
</organism>
<dbReference type="GeneID" id="115891901"/>
<evidence type="ECO:0000256" key="2">
    <source>
        <dbReference type="ARBA" id="ARBA00006462"/>
    </source>
</evidence>
<dbReference type="OrthoDB" id="414175at2759"/>
<protein>
    <submittedName>
        <fullName evidence="9">Glycoprotein-N-acetylgalactosamine 3-beta-galactosyltransferase 1-like</fullName>
    </submittedName>
</protein>
<evidence type="ECO:0000313" key="8">
    <source>
        <dbReference type="Proteomes" id="UP000504635"/>
    </source>
</evidence>
<dbReference type="PANTHER" id="PTHR23033">
    <property type="entry name" value="BETA1,3-GALACTOSYLTRANSFERASE"/>
    <property type="match status" value="1"/>
</dbReference>